<reference evidence="1 2" key="1">
    <citation type="journal article" date="2014" name="Genome Biol. Evol.">
        <title>The genome of the myxosporean Thelohanellus kitauei shows adaptations to nutrient acquisition within its fish host.</title>
        <authorList>
            <person name="Yang Y."/>
            <person name="Xiong J."/>
            <person name="Zhou Z."/>
            <person name="Huo F."/>
            <person name="Miao W."/>
            <person name="Ran C."/>
            <person name="Liu Y."/>
            <person name="Zhang J."/>
            <person name="Feng J."/>
            <person name="Wang M."/>
            <person name="Wang M."/>
            <person name="Wang L."/>
            <person name="Yao B."/>
        </authorList>
    </citation>
    <scope>NUCLEOTIDE SEQUENCE [LARGE SCALE GENOMIC DNA]</scope>
    <source>
        <strain evidence="1">Wuqing</strain>
    </source>
</reference>
<sequence>MCACSNKIIQIFNIQDKTNTFKISLNLHPIRWNPILKLSSLLFNEKSIVFTSGRHDAYVRSAANPLSEIQQTSNPQLSIQEISMRSLDHYRTIRVGSQVFAISVFGEVFPVFP</sequence>
<gene>
    <name evidence="1" type="ORF">RF11_08047</name>
</gene>
<name>A0A0C2J375_THEKT</name>
<dbReference type="EMBL" id="JWZT01004661">
    <property type="protein sequence ID" value="KII63517.1"/>
    <property type="molecule type" value="Genomic_DNA"/>
</dbReference>
<dbReference type="AlphaFoldDB" id="A0A0C2J375"/>
<evidence type="ECO:0000313" key="2">
    <source>
        <dbReference type="Proteomes" id="UP000031668"/>
    </source>
</evidence>
<evidence type="ECO:0000313" key="1">
    <source>
        <dbReference type="EMBL" id="KII63517.1"/>
    </source>
</evidence>
<organism evidence="1 2">
    <name type="scientific">Thelohanellus kitauei</name>
    <name type="common">Myxosporean</name>
    <dbReference type="NCBI Taxonomy" id="669202"/>
    <lineage>
        <taxon>Eukaryota</taxon>
        <taxon>Metazoa</taxon>
        <taxon>Cnidaria</taxon>
        <taxon>Myxozoa</taxon>
        <taxon>Myxosporea</taxon>
        <taxon>Bivalvulida</taxon>
        <taxon>Platysporina</taxon>
        <taxon>Myxobolidae</taxon>
        <taxon>Thelohanellus</taxon>
    </lineage>
</organism>
<accession>A0A0C2J375</accession>
<protein>
    <submittedName>
        <fullName evidence="1">Uncharacterized protein</fullName>
    </submittedName>
</protein>
<proteinExistence type="predicted"/>
<keyword evidence="2" id="KW-1185">Reference proteome</keyword>
<dbReference type="Proteomes" id="UP000031668">
    <property type="component" value="Unassembled WGS sequence"/>
</dbReference>
<comment type="caution">
    <text evidence="1">The sequence shown here is derived from an EMBL/GenBank/DDBJ whole genome shotgun (WGS) entry which is preliminary data.</text>
</comment>